<feature type="signal peptide" evidence="1">
    <location>
        <begin position="1"/>
        <end position="16"/>
    </location>
</feature>
<evidence type="ECO:0000256" key="1">
    <source>
        <dbReference type="SAM" id="SignalP"/>
    </source>
</evidence>
<dbReference type="PANTHER" id="PTHR34605">
    <property type="entry name" value="PHAGE_INTEGRASE DOMAIN-CONTAINING PROTEIN"/>
    <property type="match status" value="1"/>
</dbReference>
<dbReference type="AlphaFoldDB" id="A0A1X7VSQ6"/>
<evidence type="ECO:0008006" key="3">
    <source>
        <dbReference type="Google" id="ProtNLM"/>
    </source>
</evidence>
<keyword evidence="1" id="KW-0732">Signal</keyword>
<dbReference type="EnsemblMetazoa" id="Aqu2.1.42865_001">
    <property type="protein sequence ID" value="Aqu2.1.42865_001"/>
    <property type="gene ID" value="Aqu2.1.42865"/>
</dbReference>
<sequence length="125" mass="13702">MLWAAFCLGFFAFLRAGDFISSPGSILLATVDVRVDSHTFPTLLSIFLHCSMTNAYGAGTKKYVGRTGDTLCPVSALLVYLAVRQPCSGPLFLYKDRTPLTRARLMKEQQDALQKVGSQAIVGYF</sequence>
<proteinExistence type="predicted"/>
<dbReference type="InterPro" id="IPR052925">
    <property type="entry name" value="Phage_Integrase-like_Recomb"/>
</dbReference>
<feature type="chain" id="PRO_5012394896" description="Secreted protein" evidence="1">
    <location>
        <begin position="17"/>
        <end position="125"/>
    </location>
</feature>
<evidence type="ECO:0000313" key="2">
    <source>
        <dbReference type="EnsemblMetazoa" id="Aqu2.1.42865_001"/>
    </source>
</evidence>
<organism evidence="2">
    <name type="scientific">Amphimedon queenslandica</name>
    <name type="common">Sponge</name>
    <dbReference type="NCBI Taxonomy" id="400682"/>
    <lineage>
        <taxon>Eukaryota</taxon>
        <taxon>Metazoa</taxon>
        <taxon>Porifera</taxon>
        <taxon>Demospongiae</taxon>
        <taxon>Heteroscleromorpha</taxon>
        <taxon>Haplosclerida</taxon>
        <taxon>Niphatidae</taxon>
        <taxon>Amphimedon</taxon>
    </lineage>
</organism>
<accession>A0A1X7VSQ6</accession>
<protein>
    <recommendedName>
        <fullName evidence="3">Secreted protein</fullName>
    </recommendedName>
</protein>
<reference evidence="2" key="1">
    <citation type="submission" date="2017-05" db="UniProtKB">
        <authorList>
            <consortium name="EnsemblMetazoa"/>
        </authorList>
    </citation>
    <scope>IDENTIFICATION</scope>
</reference>
<dbReference type="InParanoid" id="A0A1X7VSQ6"/>
<dbReference type="PANTHER" id="PTHR34605:SF3">
    <property type="entry name" value="P CELL-TYPE AGGLUTINATION PROTEIN MAP4-LIKE-RELATED"/>
    <property type="match status" value="1"/>
</dbReference>
<name>A0A1X7VSQ6_AMPQE</name>